<name>A0A2U2DV41_9HYPH</name>
<keyword evidence="3" id="KW-1185">Reference proteome</keyword>
<protein>
    <submittedName>
        <fullName evidence="2">Nucleic-acid-binding protein</fullName>
    </submittedName>
</protein>
<dbReference type="Proteomes" id="UP000245252">
    <property type="component" value="Unassembled WGS sequence"/>
</dbReference>
<proteinExistence type="predicted"/>
<dbReference type="OrthoDB" id="3175275at2"/>
<dbReference type="AlphaFoldDB" id="A0A2U2DV41"/>
<reference evidence="2 3" key="1">
    <citation type="submission" date="2018-05" db="EMBL/GenBank/DDBJ databases">
        <title>The draft genome of strain NS-104.</title>
        <authorList>
            <person name="Hang P."/>
            <person name="Jiang J."/>
        </authorList>
    </citation>
    <scope>NUCLEOTIDE SEQUENCE [LARGE SCALE GENOMIC DNA]</scope>
    <source>
        <strain evidence="2 3">NS-104</strain>
    </source>
</reference>
<dbReference type="CDD" id="cd18683">
    <property type="entry name" value="PIN_VapC-like"/>
    <property type="match status" value="1"/>
</dbReference>
<dbReference type="InterPro" id="IPR029060">
    <property type="entry name" value="PIN-like_dom_sf"/>
</dbReference>
<gene>
    <name evidence="2" type="ORF">DEM27_06005</name>
</gene>
<dbReference type="InterPro" id="IPR002716">
    <property type="entry name" value="PIN_dom"/>
</dbReference>
<comment type="caution">
    <text evidence="2">The sequence shown here is derived from an EMBL/GenBank/DDBJ whole genome shotgun (WGS) entry which is preliminary data.</text>
</comment>
<dbReference type="Gene3D" id="3.40.50.1010">
    <property type="entry name" value="5'-nuclease"/>
    <property type="match status" value="1"/>
</dbReference>
<evidence type="ECO:0000259" key="1">
    <source>
        <dbReference type="Pfam" id="PF01850"/>
    </source>
</evidence>
<dbReference type="RefSeq" id="WP_109457296.1">
    <property type="nucleotide sequence ID" value="NZ_QFBC01000002.1"/>
</dbReference>
<sequence>MIGLDTNILLRLFLKDDPEQCKLVEDLVEKLPEIGPGYINRITLMEFVWFLRRRSGLTRDDIMDGVAGLLDSADIVVEDEQVVEETLDVMRNSKVEFADAFIALRNREMGCRATKTFDKTAARAIPGMELLT</sequence>
<evidence type="ECO:0000313" key="3">
    <source>
        <dbReference type="Proteomes" id="UP000245252"/>
    </source>
</evidence>
<dbReference type="EMBL" id="QFBC01000002">
    <property type="protein sequence ID" value="PWE57193.1"/>
    <property type="molecule type" value="Genomic_DNA"/>
</dbReference>
<dbReference type="PANTHER" id="PTHR39664">
    <property type="match status" value="1"/>
</dbReference>
<feature type="domain" description="PIN" evidence="1">
    <location>
        <begin position="4"/>
        <end position="123"/>
    </location>
</feature>
<dbReference type="PANTHER" id="PTHR39664:SF2">
    <property type="entry name" value="NUCLEIC ACID-BINDING PROTEIN, CONTAINING PIN DOMAIN-RELATED"/>
    <property type="match status" value="1"/>
</dbReference>
<dbReference type="Pfam" id="PF01850">
    <property type="entry name" value="PIN"/>
    <property type="match status" value="1"/>
</dbReference>
<accession>A0A2U2DV41</accession>
<dbReference type="SUPFAM" id="SSF88723">
    <property type="entry name" value="PIN domain-like"/>
    <property type="match status" value="1"/>
</dbReference>
<organism evidence="2 3">
    <name type="scientific">Metarhizobium album</name>
    <dbReference type="NCBI Taxonomy" id="2182425"/>
    <lineage>
        <taxon>Bacteria</taxon>
        <taxon>Pseudomonadati</taxon>
        <taxon>Pseudomonadota</taxon>
        <taxon>Alphaproteobacteria</taxon>
        <taxon>Hyphomicrobiales</taxon>
        <taxon>Rhizobiaceae</taxon>
        <taxon>Metarhizobium</taxon>
    </lineage>
</organism>
<evidence type="ECO:0000313" key="2">
    <source>
        <dbReference type="EMBL" id="PWE57193.1"/>
    </source>
</evidence>